<evidence type="ECO:0000313" key="1">
    <source>
        <dbReference type="EMBL" id="PKU87113.1"/>
    </source>
</evidence>
<name>A0A2I0XGS3_9ASPA</name>
<dbReference type="AlphaFoldDB" id="A0A2I0XGS3"/>
<accession>A0A2I0XGS3</accession>
<proteinExistence type="predicted"/>
<dbReference type="EMBL" id="KZ501893">
    <property type="protein sequence ID" value="PKU87113.1"/>
    <property type="molecule type" value="Genomic_DNA"/>
</dbReference>
<organism evidence="1 2">
    <name type="scientific">Dendrobium catenatum</name>
    <dbReference type="NCBI Taxonomy" id="906689"/>
    <lineage>
        <taxon>Eukaryota</taxon>
        <taxon>Viridiplantae</taxon>
        <taxon>Streptophyta</taxon>
        <taxon>Embryophyta</taxon>
        <taxon>Tracheophyta</taxon>
        <taxon>Spermatophyta</taxon>
        <taxon>Magnoliopsida</taxon>
        <taxon>Liliopsida</taxon>
        <taxon>Asparagales</taxon>
        <taxon>Orchidaceae</taxon>
        <taxon>Epidendroideae</taxon>
        <taxon>Malaxideae</taxon>
        <taxon>Dendrobiinae</taxon>
        <taxon>Dendrobium</taxon>
    </lineage>
</organism>
<keyword evidence="2" id="KW-1185">Reference proteome</keyword>
<reference evidence="1 2" key="2">
    <citation type="journal article" date="2017" name="Nature">
        <title>The Apostasia genome and the evolution of orchids.</title>
        <authorList>
            <person name="Zhang G.Q."/>
            <person name="Liu K.W."/>
            <person name="Li Z."/>
            <person name="Lohaus R."/>
            <person name="Hsiao Y.Y."/>
            <person name="Niu S.C."/>
            <person name="Wang J.Y."/>
            <person name="Lin Y.C."/>
            <person name="Xu Q."/>
            <person name="Chen L.J."/>
            <person name="Yoshida K."/>
            <person name="Fujiwara S."/>
            <person name="Wang Z.W."/>
            <person name="Zhang Y.Q."/>
            <person name="Mitsuda N."/>
            <person name="Wang M."/>
            <person name="Liu G.H."/>
            <person name="Pecoraro L."/>
            <person name="Huang H.X."/>
            <person name="Xiao X.J."/>
            <person name="Lin M."/>
            <person name="Wu X.Y."/>
            <person name="Wu W.L."/>
            <person name="Chen Y.Y."/>
            <person name="Chang S.B."/>
            <person name="Sakamoto S."/>
            <person name="Ohme-Takagi M."/>
            <person name="Yagi M."/>
            <person name="Zeng S.J."/>
            <person name="Shen C.Y."/>
            <person name="Yeh C.M."/>
            <person name="Luo Y.B."/>
            <person name="Tsai W.C."/>
            <person name="Van de Peer Y."/>
            <person name="Liu Z.J."/>
        </authorList>
    </citation>
    <scope>NUCLEOTIDE SEQUENCE [LARGE SCALE GENOMIC DNA]</scope>
    <source>
        <tissue evidence="1">The whole plant</tissue>
    </source>
</reference>
<sequence length="72" mass="7580">MLEEGWTTTSDQGAFKMTIGDCLDIRAAIGGLQDSWTAAMDAVDRSNEGRDSSSAPGIVLDSNQIASKKCGQ</sequence>
<evidence type="ECO:0000313" key="2">
    <source>
        <dbReference type="Proteomes" id="UP000233837"/>
    </source>
</evidence>
<protein>
    <submittedName>
        <fullName evidence="1">Uncharacterized protein</fullName>
    </submittedName>
</protein>
<dbReference type="Proteomes" id="UP000233837">
    <property type="component" value="Unassembled WGS sequence"/>
</dbReference>
<gene>
    <name evidence="1" type="ORF">MA16_Dca006521</name>
</gene>
<reference evidence="1 2" key="1">
    <citation type="journal article" date="2016" name="Sci. Rep.">
        <title>The Dendrobium catenatum Lindl. genome sequence provides insights into polysaccharide synthase, floral development and adaptive evolution.</title>
        <authorList>
            <person name="Zhang G.Q."/>
            <person name="Xu Q."/>
            <person name="Bian C."/>
            <person name="Tsai W.C."/>
            <person name="Yeh C.M."/>
            <person name="Liu K.W."/>
            <person name="Yoshida K."/>
            <person name="Zhang L.S."/>
            <person name="Chang S.B."/>
            <person name="Chen F."/>
            <person name="Shi Y."/>
            <person name="Su Y.Y."/>
            <person name="Zhang Y.Q."/>
            <person name="Chen L.J."/>
            <person name="Yin Y."/>
            <person name="Lin M."/>
            <person name="Huang H."/>
            <person name="Deng H."/>
            <person name="Wang Z.W."/>
            <person name="Zhu S.L."/>
            <person name="Zhao X."/>
            <person name="Deng C."/>
            <person name="Niu S.C."/>
            <person name="Huang J."/>
            <person name="Wang M."/>
            <person name="Liu G.H."/>
            <person name="Yang H.J."/>
            <person name="Xiao X.J."/>
            <person name="Hsiao Y.Y."/>
            <person name="Wu W.L."/>
            <person name="Chen Y.Y."/>
            <person name="Mitsuda N."/>
            <person name="Ohme-Takagi M."/>
            <person name="Luo Y.B."/>
            <person name="Van de Peer Y."/>
            <person name="Liu Z.J."/>
        </authorList>
    </citation>
    <scope>NUCLEOTIDE SEQUENCE [LARGE SCALE GENOMIC DNA]</scope>
    <source>
        <tissue evidence="1">The whole plant</tissue>
    </source>
</reference>